<evidence type="ECO:0000313" key="2">
    <source>
        <dbReference type="Proteomes" id="UP000887159"/>
    </source>
</evidence>
<proteinExistence type="predicted"/>
<evidence type="ECO:0000313" key="1">
    <source>
        <dbReference type="EMBL" id="GFY27054.1"/>
    </source>
</evidence>
<dbReference type="EMBL" id="BMAU01021379">
    <property type="protein sequence ID" value="GFY27054.1"/>
    <property type="molecule type" value="Genomic_DNA"/>
</dbReference>
<keyword evidence="2" id="KW-1185">Reference proteome</keyword>
<organism evidence="1 2">
    <name type="scientific">Trichonephila clavipes</name>
    <name type="common">Golden silk orbweaver</name>
    <name type="synonym">Nephila clavipes</name>
    <dbReference type="NCBI Taxonomy" id="2585209"/>
    <lineage>
        <taxon>Eukaryota</taxon>
        <taxon>Metazoa</taxon>
        <taxon>Ecdysozoa</taxon>
        <taxon>Arthropoda</taxon>
        <taxon>Chelicerata</taxon>
        <taxon>Arachnida</taxon>
        <taxon>Araneae</taxon>
        <taxon>Araneomorphae</taxon>
        <taxon>Entelegynae</taxon>
        <taxon>Araneoidea</taxon>
        <taxon>Nephilidae</taxon>
        <taxon>Trichonephila</taxon>
    </lineage>
</organism>
<reference evidence="1" key="1">
    <citation type="submission" date="2020-08" db="EMBL/GenBank/DDBJ databases">
        <title>Multicomponent nature underlies the extraordinary mechanical properties of spider dragline silk.</title>
        <authorList>
            <person name="Kono N."/>
            <person name="Nakamura H."/>
            <person name="Mori M."/>
            <person name="Yoshida Y."/>
            <person name="Ohtoshi R."/>
            <person name="Malay A.D."/>
            <person name="Moran D.A.P."/>
            <person name="Tomita M."/>
            <person name="Numata K."/>
            <person name="Arakawa K."/>
        </authorList>
    </citation>
    <scope>NUCLEOTIDE SEQUENCE</scope>
</reference>
<name>A0A8X6W2R3_TRICX</name>
<protein>
    <submittedName>
        <fullName evidence="1">Uncharacterized protein</fullName>
    </submittedName>
</protein>
<dbReference type="Proteomes" id="UP000887159">
    <property type="component" value="Unassembled WGS sequence"/>
</dbReference>
<gene>
    <name evidence="1" type="ORF">TNCV_2066751</name>
</gene>
<comment type="caution">
    <text evidence="1">The sequence shown here is derived from an EMBL/GenBank/DDBJ whole genome shotgun (WGS) entry which is preliminary data.</text>
</comment>
<dbReference type="AlphaFoldDB" id="A0A8X6W2R3"/>
<accession>A0A8X6W2R3</accession>
<sequence>MSDSYINVKLKCCKRAIDNGTRNFAPWSSDKHDTCAVAPPFLASTPKGGRLNLDRLNVQRLWTRTHGKPGTSP</sequence>